<feature type="chain" id="PRO_5035786400" description="Secreted protein" evidence="1">
    <location>
        <begin position="17"/>
        <end position="67"/>
    </location>
</feature>
<accession>A0A8T0GUK1</accession>
<evidence type="ECO:0000313" key="3">
    <source>
        <dbReference type="Proteomes" id="UP000822688"/>
    </source>
</evidence>
<name>A0A8T0GUK1_CERPU</name>
<proteinExistence type="predicted"/>
<evidence type="ECO:0000313" key="2">
    <source>
        <dbReference type="EMBL" id="KAG0563411.1"/>
    </source>
</evidence>
<comment type="caution">
    <text evidence="2">The sequence shown here is derived from an EMBL/GenBank/DDBJ whole genome shotgun (WGS) entry which is preliminary data.</text>
</comment>
<keyword evidence="1" id="KW-0732">Signal</keyword>
<evidence type="ECO:0008006" key="4">
    <source>
        <dbReference type="Google" id="ProtNLM"/>
    </source>
</evidence>
<sequence>MYVYTMLACTWRLSLRSFIYLLLRLASPNCLHLSITPSKSHTTTSCVVIFLTKPNNLDAGALTRETV</sequence>
<feature type="signal peptide" evidence="1">
    <location>
        <begin position="1"/>
        <end position="16"/>
    </location>
</feature>
<organism evidence="2 3">
    <name type="scientific">Ceratodon purpureus</name>
    <name type="common">Fire moss</name>
    <name type="synonym">Dicranum purpureum</name>
    <dbReference type="NCBI Taxonomy" id="3225"/>
    <lineage>
        <taxon>Eukaryota</taxon>
        <taxon>Viridiplantae</taxon>
        <taxon>Streptophyta</taxon>
        <taxon>Embryophyta</taxon>
        <taxon>Bryophyta</taxon>
        <taxon>Bryophytina</taxon>
        <taxon>Bryopsida</taxon>
        <taxon>Dicranidae</taxon>
        <taxon>Pseudoditrichales</taxon>
        <taxon>Ditrichaceae</taxon>
        <taxon>Ceratodon</taxon>
    </lineage>
</organism>
<keyword evidence="3" id="KW-1185">Reference proteome</keyword>
<evidence type="ECO:0000256" key="1">
    <source>
        <dbReference type="SAM" id="SignalP"/>
    </source>
</evidence>
<protein>
    <recommendedName>
        <fullName evidence="4">Secreted protein</fullName>
    </recommendedName>
</protein>
<gene>
    <name evidence="2" type="ORF">KC19_8G028900</name>
</gene>
<reference evidence="2" key="1">
    <citation type="submission" date="2020-06" db="EMBL/GenBank/DDBJ databases">
        <title>WGS assembly of Ceratodon purpureus strain R40.</title>
        <authorList>
            <person name="Carey S.B."/>
            <person name="Jenkins J."/>
            <person name="Shu S."/>
            <person name="Lovell J.T."/>
            <person name="Sreedasyam A."/>
            <person name="Maumus F."/>
            <person name="Tiley G.P."/>
            <person name="Fernandez-Pozo N."/>
            <person name="Barry K."/>
            <person name="Chen C."/>
            <person name="Wang M."/>
            <person name="Lipzen A."/>
            <person name="Daum C."/>
            <person name="Saski C.A."/>
            <person name="Payton A.C."/>
            <person name="Mcbreen J.C."/>
            <person name="Conrad R.E."/>
            <person name="Kollar L.M."/>
            <person name="Olsson S."/>
            <person name="Huttunen S."/>
            <person name="Landis J.B."/>
            <person name="Wickett N.J."/>
            <person name="Johnson M.G."/>
            <person name="Rensing S.A."/>
            <person name="Grimwood J."/>
            <person name="Schmutz J."/>
            <person name="Mcdaniel S.F."/>
        </authorList>
    </citation>
    <scope>NUCLEOTIDE SEQUENCE</scope>
    <source>
        <strain evidence="2">R40</strain>
    </source>
</reference>
<dbReference type="AlphaFoldDB" id="A0A8T0GUK1"/>
<dbReference type="EMBL" id="CM026429">
    <property type="protein sequence ID" value="KAG0563411.1"/>
    <property type="molecule type" value="Genomic_DNA"/>
</dbReference>
<dbReference type="Proteomes" id="UP000822688">
    <property type="component" value="Chromosome 8"/>
</dbReference>